<accession>A0A6L2N9Q2</accession>
<gene>
    <name evidence="2" type="ORF">Tci_054297</name>
</gene>
<dbReference type="EMBL" id="BKCJ010008457">
    <property type="protein sequence ID" value="GEU82319.1"/>
    <property type="molecule type" value="Genomic_DNA"/>
</dbReference>
<sequence>MEKRKKYFAKLRSEEKRRKPPDKAQKRNQMCTYLKNMANYKHNQLKSKSFKEIQMLFNNTIKWIEAFVPMDTELVKVSEKVVEGSEKAKEGKLKRCLEIVPDDDDVTIEATPISFKSPTIVDYKIYKEGRKIYFKIIGADGNSQNYLTFGKMFKNFNREDLEVLWSIVKVRTKKIKPVDDMDNLLFQTLKTMFEHQVEDNIWKYQQGTVKF</sequence>
<protein>
    <submittedName>
        <fullName evidence="2">Uncharacterized protein</fullName>
    </submittedName>
</protein>
<feature type="region of interest" description="Disordered" evidence="1">
    <location>
        <begin position="1"/>
        <end position="27"/>
    </location>
</feature>
<comment type="caution">
    <text evidence="2">The sequence shown here is derived from an EMBL/GenBank/DDBJ whole genome shotgun (WGS) entry which is preliminary data.</text>
</comment>
<reference evidence="2" key="1">
    <citation type="journal article" date="2019" name="Sci. Rep.">
        <title>Draft genome of Tanacetum cinerariifolium, the natural source of mosquito coil.</title>
        <authorList>
            <person name="Yamashiro T."/>
            <person name="Shiraishi A."/>
            <person name="Satake H."/>
            <person name="Nakayama K."/>
        </authorList>
    </citation>
    <scope>NUCLEOTIDE SEQUENCE</scope>
</reference>
<dbReference type="AlphaFoldDB" id="A0A6L2N9Q2"/>
<feature type="compositionally biased region" description="Basic and acidic residues" evidence="1">
    <location>
        <begin position="11"/>
        <end position="25"/>
    </location>
</feature>
<organism evidence="2">
    <name type="scientific">Tanacetum cinerariifolium</name>
    <name type="common">Dalmatian daisy</name>
    <name type="synonym">Chrysanthemum cinerariifolium</name>
    <dbReference type="NCBI Taxonomy" id="118510"/>
    <lineage>
        <taxon>Eukaryota</taxon>
        <taxon>Viridiplantae</taxon>
        <taxon>Streptophyta</taxon>
        <taxon>Embryophyta</taxon>
        <taxon>Tracheophyta</taxon>
        <taxon>Spermatophyta</taxon>
        <taxon>Magnoliopsida</taxon>
        <taxon>eudicotyledons</taxon>
        <taxon>Gunneridae</taxon>
        <taxon>Pentapetalae</taxon>
        <taxon>asterids</taxon>
        <taxon>campanulids</taxon>
        <taxon>Asterales</taxon>
        <taxon>Asteraceae</taxon>
        <taxon>Asteroideae</taxon>
        <taxon>Anthemideae</taxon>
        <taxon>Anthemidinae</taxon>
        <taxon>Tanacetum</taxon>
    </lineage>
</organism>
<name>A0A6L2N9Q2_TANCI</name>
<evidence type="ECO:0000313" key="2">
    <source>
        <dbReference type="EMBL" id="GEU82319.1"/>
    </source>
</evidence>
<evidence type="ECO:0000256" key="1">
    <source>
        <dbReference type="SAM" id="MobiDB-lite"/>
    </source>
</evidence>
<proteinExistence type="predicted"/>